<dbReference type="EMBL" id="AVQG01000001">
    <property type="protein sequence ID" value="ERH61517.1"/>
    <property type="molecule type" value="Genomic_DNA"/>
</dbReference>
<reference evidence="4 7" key="3">
    <citation type="submission" date="2019-11" db="EMBL/GenBank/DDBJ databases">
        <title>Epiphytic Pseudomonas syringae from cherry orchards.</title>
        <authorList>
            <person name="Hulin M.T."/>
        </authorList>
    </citation>
    <scope>NUCLEOTIDE SEQUENCE [LARGE SCALE GENOMIC DNA]</scope>
    <source>
        <strain evidence="4 7">PA-5-11C</strain>
    </source>
</reference>
<dbReference type="Proteomes" id="UP000814078">
    <property type="component" value="Unassembled WGS sequence"/>
</dbReference>
<name>A0A1N7TZN5_9PSED</name>
<dbReference type="Proteomes" id="UP000027308">
    <property type="component" value="Chromosome"/>
</dbReference>
<organism evidence="2 6">
    <name type="scientific">Pseudomonas simiae</name>
    <dbReference type="NCBI Taxonomy" id="321846"/>
    <lineage>
        <taxon>Bacteria</taxon>
        <taxon>Pseudomonadati</taxon>
        <taxon>Pseudomonadota</taxon>
        <taxon>Gammaproteobacteria</taxon>
        <taxon>Pseudomonadales</taxon>
        <taxon>Pseudomonadaceae</taxon>
        <taxon>Pseudomonas</taxon>
    </lineage>
</organism>
<protein>
    <submittedName>
        <fullName evidence="2">Uncharacterized protein</fullName>
    </submittedName>
</protein>
<dbReference type="OrthoDB" id="7025024at2"/>
<dbReference type="GeneID" id="45624509"/>
<dbReference type="EMBL" id="WKCM01000014">
    <property type="protein sequence ID" value="MCF5318757.1"/>
    <property type="molecule type" value="Genomic_DNA"/>
</dbReference>
<dbReference type="AlphaFoldDB" id="A0A1N7TZN5"/>
<dbReference type="Proteomes" id="UP000016504">
    <property type="component" value="Unassembled WGS sequence"/>
</dbReference>
<evidence type="ECO:0000313" key="7">
    <source>
        <dbReference type="Proteomes" id="UP000814078"/>
    </source>
</evidence>
<accession>A0A1N7TZN5</accession>
<dbReference type="eggNOG" id="COG5492">
    <property type="taxonomic scope" value="Bacteria"/>
</dbReference>
<reference evidence="2 6" key="2">
    <citation type="submission" date="2014-05" db="EMBL/GenBank/DDBJ databases">
        <title>Pseudomonas simiae WCS417.</title>
        <authorList>
            <person name="Berendsen R.L."/>
        </authorList>
    </citation>
    <scope>NUCLEOTIDE SEQUENCE [LARGE SCALE GENOMIC DNA]</scope>
    <source>
        <strain evidence="2 6">WCS417</strain>
    </source>
</reference>
<gene>
    <name evidence="4" type="ORF">GIW13_10705</name>
    <name evidence="3" type="ORF">O204_00880</name>
    <name evidence="2" type="ORF">PS417_19540</name>
</gene>
<reference evidence="3 5" key="1">
    <citation type="submission" date="2013-08" db="EMBL/GenBank/DDBJ databases">
        <title>Biodegradation of aromatic compounds in biofilm forming Pseudomonas isolated from sewage sludge.</title>
        <authorList>
            <person name="Qureshi A."/>
            <person name="Ghosh S."/>
            <person name="Khardenavis A.A."/>
            <person name="Kapley A."/>
            <person name="Purohit H.J."/>
        </authorList>
    </citation>
    <scope>NUCLEOTIDE SEQUENCE [LARGE SCALE GENOMIC DNA]</scope>
    <source>
        <strain evidence="3 5">EGD-AQ6</strain>
    </source>
</reference>
<evidence type="ECO:0000256" key="1">
    <source>
        <dbReference type="SAM" id="MobiDB-lite"/>
    </source>
</evidence>
<evidence type="ECO:0000313" key="3">
    <source>
        <dbReference type="EMBL" id="ERH61517.1"/>
    </source>
</evidence>
<dbReference type="RefSeq" id="WP_010208809.1">
    <property type="nucleotide sequence ID" value="NZ_AVQG01000001.1"/>
</dbReference>
<evidence type="ECO:0000313" key="6">
    <source>
        <dbReference type="Proteomes" id="UP000027308"/>
    </source>
</evidence>
<keyword evidence="7" id="KW-1185">Reference proteome</keyword>
<evidence type="ECO:0000313" key="2">
    <source>
        <dbReference type="EMBL" id="AIB37730.1"/>
    </source>
</evidence>
<feature type="region of interest" description="Disordered" evidence="1">
    <location>
        <begin position="1"/>
        <end position="22"/>
    </location>
</feature>
<accession>U1V2B6</accession>
<sequence>MAKEKTTAEVPSDPVDAKTPKSIKPQALEVAAPLISSEVNSIIEPSKMPDSYLTVDARMDNPPITVKFSAKEVPELVLEDVVDSSGESGARKIDIPLAYLTKLMGFTALISYSGKSQGQAVESLVKEVGVAFYPASESQNLAPYLLHEKIVHNTPTYDMHDHTGDETVLVPVPPLAKAGDKLYCTAATEQDAPRHVFYTVVYGYKLTPEDAVPGNVLQFPIRRGWLARRKPWRSLTLQCGWITNDLEAQPPAEVDPHLETRLPRNALEIQYRRTAALIVDPRLDLKAPHLRQSVEYNGGWCLNPELTRDGGTVDVSDLDTYADDRVCFFVSGPGFEQRPLGCVTIEYDGDPASVKLSPCIVACLFNQSMTLTYTVAFNEQEQLSPAQLVSVSVPRFIHPNIEEATNGTVDLNIFPGAALATVPVWAYAECSSFCWMWISGEYEDGSAYRYDILLDEPVTDDWKARGVEAPIPRTELQKLADCSEFKLHFSASFCEASGLENAYEFPAQTFKIEQEPLSLPMPAVRQADGSDLTAWNGRYGVDVEVDYPKNNSRHSISVCWKKPDGTCWPLASKPGSTAGAVIFTLPPEAVIESMGKTVQITYTVTPACKAQTSLPLNLTISLPRYLPPPAVEQATPPATQKGILDLSAFFGDAVITVPKWWFMRVGHRGWLQCTGIQEDGTELVIKVMHAEIITAGDLTNGLSRELSRLELTNYVSNVELTFEFKVTVDGSTDVTKAIVFPLLKLIFRKRLIDETNFDPDEKGWNGWERGRGAADPRDLALAFGSHGFWNGYWLRDWSYTDTKDPATDSEKLFKTFNNLEVGRSYQFLAWVCNDGSSGVSPLMALTVNRADLTEVIAPGLDWELLGGTFKATSNTARLSVDNRRMGFQNGNDFRVTWLRLYEV</sequence>
<evidence type="ECO:0000313" key="5">
    <source>
        <dbReference type="Proteomes" id="UP000016504"/>
    </source>
</evidence>
<proteinExistence type="predicted"/>
<dbReference type="EMBL" id="CP007637">
    <property type="protein sequence ID" value="AIB37730.1"/>
    <property type="molecule type" value="Genomic_DNA"/>
</dbReference>
<evidence type="ECO:0000313" key="4">
    <source>
        <dbReference type="EMBL" id="MCF5318757.1"/>
    </source>
</evidence>
<dbReference type="PATRIC" id="fig|1390371.3.peg.169"/>